<dbReference type="GO" id="GO:0003676">
    <property type="term" value="F:nucleic acid binding"/>
    <property type="evidence" value="ECO:0007669"/>
    <property type="project" value="InterPro"/>
</dbReference>
<reference evidence="2" key="1">
    <citation type="submission" date="2020-08" db="EMBL/GenBank/DDBJ databases">
        <title>Multicomponent nature underlies the extraordinary mechanical properties of spider dragline silk.</title>
        <authorList>
            <person name="Kono N."/>
            <person name="Nakamura H."/>
            <person name="Mori M."/>
            <person name="Yoshida Y."/>
            <person name="Ohtoshi R."/>
            <person name="Malay A.D."/>
            <person name="Moran D.A.P."/>
            <person name="Tomita M."/>
            <person name="Numata K."/>
            <person name="Arakawa K."/>
        </authorList>
    </citation>
    <scope>NUCLEOTIDE SEQUENCE</scope>
</reference>
<dbReference type="PANTHER" id="PTHR47326">
    <property type="entry name" value="TRANSPOSABLE ELEMENT TC3 TRANSPOSASE-LIKE PROTEIN"/>
    <property type="match status" value="1"/>
</dbReference>
<dbReference type="Proteomes" id="UP000887159">
    <property type="component" value="Unassembled WGS sequence"/>
</dbReference>
<dbReference type="InterPro" id="IPR038717">
    <property type="entry name" value="Tc1-like_DDE_dom"/>
</dbReference>
<comment type="caution">
    <text evidence="2">The sequence shown here is derived from an EMBL/GenBank/DDBJ whole genome shotgun (WGS) entry which is preliminary data.</text>
</comment>
<name>A0A8X6SW57_TRICX</name>
<proteinExistence type="predicted"/>
<gene>
    <name evidence="2" type="primary">TCB1_408</name>
    <name evidence="2" type="ORF">TNCV_3876131</name>
</gene>
<evidence type="ECO:0000259" key="1">
    <source>
        <dbReference type="Pfam" id="PF13358"/>
    </source>
</evidence>
<protein>
    <submittedName>
        <fullName evidence="2">Transposable element Tcb1 transposase</fullName>
    </submittedName>
</protein>
<dbReference type="Gene3D" id="3.30.420.10">
    <property type="entry name" value="Ribonuclease H-like superfamily/Ribonuclease H"/>
    <property type="match status" value="2"/>
</dbReference>
<sequence length="223" mass="26205">MRWNQHRRTYGPAYHSEWHFDGPKDDNDRPHRARLVENMLEAETIQRMEWPVCSPNLNPIEHVWDMLGRRIAARPRPPATVRDLEIALLEEWNSIPQSLIDNLIASMENSCQVISSQYGLAIHQNDHQSRRRFVEWAQNVIAVVPDFHKRILFSNEAHFWLNGYVNKQNCRIWSEANPQVYLETPLHPEKLTAWCALWAGGIIGPYFFKNQEGHNVTVNSDRY</sequence>
<dbReference type="AlphaFoldDB" id="A0A8X6SW57"/>
<keyword evidence="3" id="KW-1185">Reference proteome</keyword>
<dbReference type="InterPro" id="IPR036397">
    <property type="entry name" value="RNaseH_sf"/>
</dbReference>
<evidence type="ECO:0000313" key="2">
    <source>
        <dbReference type="EMBL" id="GFY18925.1"/>
    </source>
</evidence>
<dbReference type="Pfam" id="PF13358">
    <property type="entry name" value="DDE_3"/>
    <property type="match status" value="1"/>
</dbReference>
<feature type="domain" description="Tc1-like transposase DDE" evidence="1">
    <location>
        <begin position="26"/>
        <end position="74"/>
    </location>
</feature>
<evidence type="ECO:0000313" key="3">
    <source>
        <dbReference type="Proteomes" id="UP000887159"/>
    </source>
</evidence>
<accession>A0A8X6SW57</accession>
<dbReference type="PANTHER" id="PTHR47326:SF1">
    <property type="entry name" value="HTH PSQ-TYPE DOMAIN-CONTAINING PROTEIN"/>
    <property type="match status" value="1"/>
</dbReference>
<organism evidence="2 3">
    <name type="scientific">Trichonephila clavipes</name>
    <name type="common">Golden silk orbweaver</name>
    <name type="synonym">Nephila clavipes</name>
    <dbReference type="NCBI Taxonomy" id="2585209"/>
    <lineage>
        <taxon>Eukaryota</taxon>
        <taxon>Metazoa</taxon>
        <taxon>Ecdysozoa</taxon>
        <taxon>Arthropoda</taxon>
        <taxon>Chelicerata</taxon>
        <taxon>Arachnida</taxon>
        <taxon>Araneae</taxon>
        <taxon>Araneomorphae</taxon>
        <taxon>Entelegynae</taxon>
        <taxon>Araneoidea</taxon>
        <taxon>Nephilidae</taxon>
        <taxon>Trichonephila</taxon>
    </lineage>
</organism>
<dbReference type="EMBL" id="BMAU01021350">
    <property type="protein sequence ID" value="GFY18925.1"/>
    <property type="molecule type" value="Genomic_DNA"/>
</dbReference>